<dbReference type="AlphaFoldDB" id="F3CHR6"/>
<dbReference type="Proteomes" id="UP000005466">
    <property type="component" value="Unassembled WGS sequence"/>
</dbReference>
<dbReference type="EMBL" id="ADWY01003194">
    <property type="protein sequence ID" value="EGH18808.1"/>
    <property type="molecule type" value="Genomic_DNA"/>
</dbReference>
<proteinExistence type="predicted"/>
<comment type="caution">
    <text evidence="1">The sequence shown here is derived from an EMBL/GenBank/DDBJ whole genome shotgun (WGS) entry which is preliminary data.</text>
</comment>
<gene>
    <name evidence="1" type="ORF">Pgy4_38196</name>
</gene>
<organism evidence="1 2">
    <name type="scientific">Pseudomonas savastanoi pv. glycinea str. race 4</name>
    <dbReference type="NCBI Taxonomy" id="875330"/>
    <lineage>
        <taxon>Bacteria</taxon>
        <taxon>Pseudomonadati</taxon>
        <taxon>Pseudomonadota</taxon>
        <taxon>Gammaproteobacteria</taxon>
        <taxon>Pseudomonadales</taxon>
        <taxon>Pseudomonadaceae</taxon>
        <taxon>Pseudomonas</taxon>
    </lineage>
</organism>
<evidence type="ECO:0000313" key="2">
    <source>
        <dbReference type="Proteomes" id="UP000005466"/>
    </source>
</evidence>
<accession>F3CHR6</accession>
<feature type="non-terminal residue" evidence="1">
    <location>
        <position position="49"/>
    </location>
</feature>
<reference evidence="1 2" key="1">
    <citation type="journal article" date="2011" name="PLoS Pathog.">
        <title>Dynamic evolution of pathogenicity revealed by sequencing and comparative genomics of 19 Pseudomonas syringae isolates.</title>
        <authorList>
            <person name="Baltrus D.A."/>
            <person name="Nishimura M.T."/>
            <person name="Romanchuk A."/>
            <person name="Chang J.H."/>
            <person name="Mukhtar M.S."/>
            <person name="Cherkis K."/>
            <person name="Roach J."/>
            <person name="Grant S.R."/>
            <person name="Jones C.D."/>
            <person name="Dangl J.L."/>
        </authorList>
    </citation>
    <scope>NUCLEOTIDE SEQUENCE [LARGE SCALE GENOMIC DNA]</scope>
    <source>
        <strain evidence="2">race 4</strain>
    </source>
</reference>
<feature type="non-terminal residue" evidence="1">
    <location>
        <position position="1"/>
    </location>
</feature>
<dbReference type="BioCyc" id="PSYR875330:G11XH-7304-MONOMER"/>
<dbReference type="GO" id="GO:0016740">
    <property type="term" value="F:transferase activity"/>
    <property type="evidence" value="ECO:0007669"/>
    <property type="project" value="UniProtKB-KW"/>
</dbReference>
<keyword evidence="1" id="KW-0808">Transferase</keyword>
<dbReference type="Gene3D" id="3.90.1200.10">
    <property type="match status" value="1"/>
</dbReference>
<protein>
    <submittedName>
        <fullName evidence="1">Phosphotransferase family protein</fullName>
    </submittedName>
</protein>
<name>F3CHR6_PSESG</name>
<sequence length="49" mass="6042">RQAFVDYYAERSGIRIDNFDFYYTYGLFRLAGIVQQIYYRFFHGQTQDK</sequence>
<evidence type="ECO:0000313" key="1">
    <source>
        <dbReference type="EMBL" id="EGH18808.1"/>
    </source>
</evidence>